<protein>
    <submittedName>
        <fullName evidence="2">Protein of unknwon function</fullName>
    </submittedName>
</protein>
<evidence type="ECO:0000313" key="2">
    <source>
        <dbReference type="EMBL" id="SHI78706.1"/>
    </source>
</evidence>
<feature type="region of interest" description="Disordered" evidence="1">
    <location>
        <begin position="100"/>
        <end position="132"/>
    </location>
</feature>
<feature type="compositionally biased region" description="Basic and acidic residues" evidence="1">
    <location>
        <begin position="100"/>
        <end position="118"/>
    </location>
</feature>
<gene>
    <name evidence="2" type="ORF">SAMN02745671_01680</name>
</gene>
<accession>A0A1M6DZP6</accession>
<dbReference type="EMBL" id="FQYW01000013">
    <property type="protein sequence ID" value="SHI78706.1"/>
    <property type="molecule type" value="Genomic_DNA"/>
</dbReference>
<dbReference type="Proteomes" id="UP000191240">
    <property type="component" value="Unassembled WGS sequence"/>
</dbReference>
<evidence type="ECO:0000313" key="3">
    <source>
        <dbReference type="Proteomes" id="UP000191240"/>
    </source>
</evidence>
<evidence type="ECO:0000256" key="1">
    <source>
        <dbReference type="SAM" id="MobiDB-lite"/>
    </source>
</evidence>
<dbReference type="InterPro" id="IPR021739">
    <property type="entry name" value="SaV-like"/>
</dbReference>
<dbReference type="RefSeq" id="WP_052212318.1">
    <property type="nucleotide sequence ID" value="NZ_FQYW01000013.1"/>
</dbReference>
<dbReference type="Pfam" id="PF11753">
    <property type="entry name" value="DUF3310"/>
    <property type="match status" value="1"/>
</dbReference>
<dbReference type="AlphaFoldDB" id="A0A1M6DZP6"/>
<organism evidence="2 3">
    <name type="scientific">Anaerovibrio lipolyticus DSM 3074</name>
    <dbReference type="NCBI Taxonomy" id="1120997"/>
    <lineage>
        <taxon>Bacteria</taxon>
        <taxon>Bacillati</taxon>
        <taxon>Bacillota</taxon>
        <taxon>Negativicutes</taxon>
        <taxon>Selenomonadales</taxon>
        <taxon>Selenomonadaceae</taxon>
        <taxon>Anaerovibrio</taxon>
    </lineage>
</organism>
<proteinExistence type="predicted"/>
<name>A0A1M6DZP6_9FIRM</name>
<sequence>MIKIDKREGRKVYKCDSGGKILKVYDSLQDVAKDLDVSMQTAYYRVKSSRSGRTASGLLLLYEDDWEAKFPVLAEKRYGDEVDNELELLNKPITAVKENKKAVDKAKAKEDKKLEPMEKQPASEQADKQTSKLQQLIDEQARADERERMELEAVSVDPVNHPSHYCTGDIECWDAMMSAFGPEWMMAYANVAAFKYAWRAKHKGRFAEDMKKAAWYNMKAAELAERMEAKA</sequence>
<reference evidence="2 3" key="1">
    <citation type="submission" date="2016-11" db="EMBL/GenBank/DDBJ databases">
        <authorList>
            <person name="Jaros S."/>
            <person name="Januszkiewicz K."/>
            <person name="Wedrychowicz H."/>
        </authorList>
    </citation>
    <scope>NUCLEOTIDE SEQUENCE [LARGE SCALE GENOMIC DNA]</scope>
    <source>
        <strain evidence="2 3">DSM 3074</strain>
    </source>
</reference>